<evidence type="ECO:0000256" key="4">
    <source>
        <dbReference type="ARBA" id="ARBA00022722"/>
    </source>
</evidence>
<evidence type="ECO:0000256" key="3">
    <source>
        <dbReference type="ARBA" id="ARBA00022695"/>
    </source>
</evidence>
<dbReference type="AlphaFoldDB" id="A0A6A3K2J9"/>
<dbReference type="Pfam" id="PF00078">
    <property type="entry name" value="RVT_1"/>
    <property type="match status" value="1"/>
</dbReference>
<reference evidence="10 11" key="1">
    <citation type="submission" date="2018-09" db="EMBL/GenBank/DDBJ databases">
        <title>Genomic investigation of the strawberry pathogen Phytophthora fragariae indicates pathogenicity is determined by transcriptional variation in three key races.</title>
        <authorList>
            <person name="Adams T.M."/>
            <person name="Armitage A.D."/>
            <person name="Sobczyk M.K."/>
            <person name="Bates H.J."/>
            <person name="Dunwell J.M."/>
            <person name="Nellist C.F."/>
            <person name="Harrison R.J."/>
        </authorList>
    </citation>
    <scope>NUCLEOTIDE SEQUENCE [LARGE SCALE GENOMIC DNA]</scope>
    <source>
        <strain evidence="10 11">SCRP324</strain>
    </source>
</reference>
<keyword evidence="6" id="KW-0378">Hydrolase</keyword>
<dbReference type="Gene3D" id="3.10.10.10">
    <property type="entry name" value="HIV Type 1 Reverse Transcriptase, subunit A, domain 1"/>
    <property type="match status" value="1"/>
</dbReference>
<dbReference type="InterPro" id="IPR021109">
    <property type="entry name" value="Peptidase_aspartic_dom_sf"/>
</dbReference>
<dbReference type="GO" id="GO:0008233">
    <property type="term" value="F:peptidase activity"/>
    <property type="evidence" value="ECO:0007669"/>
    <property type="project" value="UniProtKB-KW"/>
</dbReference>
<feature type="compositionally biased region" description="Basic and acidic residues" evidence="8">
    <location>
        <begin position="224"/>
        <end position="233"/>
    </location>
</feature>
<organism evidence="10 11">
    <name type="scientific">Phytophthora rubi</name>
    <dbReference type="NCBI Taxonomy" id="129364"/>
    <lineage>
        <taxon>Eukaryota</taxon>
        <taxon>Sar</taxon>
        <taxon>Stramenopiles</taxon>
        <taxon>Oomycota</taxon>
        <taxon>Peronosporomycetes</taxon>
        <taxon>Peronosporales</taxon>
        <taxon>Peronosporaceae</taxon>
        <taxon>Phytophthora</taxon>
    </lineage>
</organism>
<keyword evidence="2" id="KW-0808">Transferase</keyword>
<name>A0A6A3K2J9_9STRA</name>
<feature type="compositionally biased region" description="Basic and acidic residues" evidence="8">
    <location>
        <begin position="1"/>
        <end position="16"/>
    </location>
</feature>
<keyword evidence="5" id="KW-0255">Endonuclease</keyword>
<feature type="compositionally biased region" description="Basic and acidic residues" evidence="8">
    <location>
        <begin position="118"/>
        <end position="143"/>
    </location>
</feature>
<dbReference type="InterPro" id="IPR000477">
    <property type="entry name" value="RT_dom"/>
</dbReference>
<feature type="region of interest" description="Disordered" evidence="8">
    <location>
        <begin position="1"/>
        <end position="76"/>
    </location>
</feature>
<dbReference type="InterPro" id="IPR043502">
    <property type="entry name" value="DNA/RNA_pol_sf"/>
</dbReference>
<dbReference type="Proteomes" id="UP000435112">
    <property type="component" value="Unassembled WGS sequence"/>
</dbReference>
<proteinExistence type="predicted"/>
<dbReference type="PANTHER" id="PTHR24559:SF444">
    <property type="entry name" value="REVERSE TRANSCRIPTASE DOMAIN-CONTAINING PROTEIN"/>
    <property type="match status" value="1"/>
</dbReference>
<dbReference type="CDD" id="cd01647">
    <property type="entry name" value="RT_LTR"/>
    <property type="match status" value="1"/>
</dbReference>
<dbReference type="PANTHER" id="PTHR24559">
    <property type="entry name" value="TRANSPOSON TY3-I GAG-POL POLYPROTEIN"/>
    <property type="match status" value="1"/>
</dbReference>
<dbReference type="SUPFAM" id="SSF56672">
    <property type="entry name" value="DNA/RNA polymerases"/>
    <property type="match status" value="1"/>
</dbReference>
<dbReference type="EMBL" id="QXFU01001565">
    <property type="protein sequence ID" value="KAE8999758.1"/>
    <property type="molecule type" value="Genomic_DNA"/>
</dbReference>
<protein>
    <recommendedName>
        <fullName evidence="9">Reverse transcriptase domain-containing protein</fullName>
    </recommendedName>
</protein>
<dbReference type="GO" id="GO:0006508">
    <property type="term" value="P:proteolysis"/>
    <property type="evidence" value="ECO:0007669"/>
    <property type="project" value="UniProtKB-KW"/>
</dbReference>
<dbReference type="Gene3D" id="3.30.70.270">
    <property type="match status" value="1"/>
</dbReference>
<dbReference type="SUPFAM" id="SSF50630">
    <property type="entry name" value="Acid proteases"/>
    <property type="match status" value="1"/>
</dbReference>
<feature type="region of interest" description="Disordered" evidence="8">
    <location>
        <begin position="205"/>
        <end position="258"/>
    </location>
</feature>
<evidence type="ECO:0000259" key="9">
    <source>
        <dbReference type="Pfam" id="PF00078"/>
    </source>
</evidence>
<evidence type="ECO:0000256" key="1">
    <source>
        <dbReference type="ARBA" id="ARBA00022670"/>
    </source>
</evidence>
<keyword evidence="7" id="KW-0695">RNA-directed DNA polymerase</keyword>
<feature type="region of interest" description="Disordered" evidence="8">
    <location>
        <begin position="264"/>
        <end position="283"/>
    </location>
</feature>
<evidence type="ECO:0000256" key="2">
    <source>
        <dbReference type="ARBA" id="ARBA00022679"/>
    </source>
</evidence>
<dbReference type="FunFam" id="3.10.10.10:FF:000007">
    <property type="entry name" value="Retrovirus-related Pol polyprotein from transposon 17.6-like Protein"/>
    <property type="match status" value="1"/>
</dbReference>
<dbReference type="GO" id="GO:0004519">
    <property type="term" value="F:endonuclease activity"/>
    <property type="evidence" value="ECO:0007669"/>
    <property type="project" value="UniProtKB-KW"/>
</dbReference>
<keyword evidence="3" id="KW-0548">Nucleotidyltransferase</keyword>
<keyword evidence="4" id="KW-0540">Nuclease</keyword>
<comment type="caution">
    <text evidence="10">The sequence shown here is derived from an EMBL/GenBank/DDBJ whole genome shotgun (WGS) entry which is preliminary data.</text>
</comment>
<gene>
    <name evidence="10" type="ORF">PR002_g18366</name>
</gene>
<evidence type="ECO:0000256" key="7">
    <source>
        <dbReference type="ARBA" id="ARBA00022918"/>
    </source>
</evidence>
<keyword evidence="1" id="KW-0645">Protease</keyword>
<dbReference type="OrthoDB" id="117533at2759"/>
<feature type="compositionally biased region" description="Basic and acidic residues" evidence="8">
    <location>
        <begin position="270"/>
        <end position="283"/>
    </location>
</feature>
<evidence type="ECO:0000256" key="5">
    <source>
        <dbReference type="ARBA" id="ARBA00022759"/>
    </source>
</evidence>
<dbReference type="InterPro" id="IPR043128">
    <property type="entry name" value="Rev_trsase/Diguanyl_cyclase"/>
</dbReference>
<sequence>MRQEEVSAADDRRAGGADRATVRLVSGRDGGEAMEAESGGDPSDENETAAADTSASHEDGARVNLAPTQTVTAKVGRAEDGMAAVVQRMSEDTKPKDKERAARYVATVRPAMAAARYVRADHRRGHDEADGGRPEDDAARSGEGDDVAQTGEGAESGEAVVKRGTSTEMTAMAVKCATAVTVTSQVVPTTVEVQQTAAVLKLNADTSESDVPRATESCSAAMETSHEEARCEEGDSEPSGASSEDVADEARKRAKRERAKVCLARKKRRERDEADEQLRESDARLEERQQVAVEAMEQLRERRRLREREEVNGRAERGCNQARMSLVQHRDPSTTRRATPGDNVEYIGADDGLPTAIMEVAGTRRHVKLDSGARYTVAGTDWMQYGDRVARAAPVDYVEGIGGFLLDVVGVWEFSMRNIFGEVISVEACIVSGCTDEFLLGVDFMRGHGAMMDFERNEVRYTTAGRAVVIPFRTHGDAENARVAAVRMWRRTGIFLPTENTGAVMLAATVTKVKNGKMLVPAVNAKDDKARLPARRELGQWIPLSSGVEVLRMNGELQCGRINEWLDGLGDSQEPLEDEENVNIGVEDEGSRQLITKLLRVYRQLTADKGDCPPATSLSTEHHIDTGDAAPIMLKRRRQAQSESTVVEENVQKMLAAGVIEEGDGAWGFPVVLVRKKDGEVRFCVDYRALNKVTKKDVYPLPRIDETLEALGGALLFSTLDLKAGYWQIRVAEKDKAKTAFTTQQGLYQFVRMPFGLTNAP</sequence>
<feature type="domain" description="Reverse transcriptase" evidence="9">
    <location>
        <begin position="674"/>
        <end position="761"/>
    </location>
</feature>
<dbReference type="InterPro" id="IPR053134">
    <property type="entry name" value="RNA-dir_DNA_polymerase"/>
</dbReference>
<dbReference type="Gene3D" id="2.40.70.10">
    <property type="entry name" value="Acid Proteases"/>
    <property type="match status" value="1"/>
</dbReference>
<evidence type="ECO:0000313" key="10">
    <source>
        <dbReference type="EMBL" id="KAE8999758.1"/>
    </source>
</evidence>
<accession>A0A6A3K2J9</accession>
<evidence type="ECO:0000313" key="11">
    <source>
        <dbReference type="Proteomes" id="UP000435112"/>
    </source>
</evidence>
<evidence type="ECO:0000256" key="8">
    <source>
        <dbReference type="SAM" id="MobiDB-lite"/>
    </source>
</evidence>
<dbReference type="GO" id="GO:0003964">
    <property type="term" value="F:RNA-directed DNA polymerase activity"/>
    <property type="evidence" value="ECO:0007669"/>
    <property type="project" value="UniProtKB-KW"/>
</dbReference>
<feature type="region of interest" description="Disordered" evidence="8">
    <location>
        <begin position="116"/>
        <end position="161"/>
    </location>
</feature>
<evidence type="ECO:0000256" key="6">
    <source>
        <dbReference type="ARBA" id="ARBA00022801"/>
    </source>
</evidence>